<gene>
    <name evidence="8" type="ORF">Zmor_010324</name>
</gene>
<comment type="caution">
    <text evidence="5">Lacks conserved residue(s) required for the propagation of feature annotation.</text>
</comment>
<evidence type="ECO:0000259" key="7">
    <source>
        <dbReference type="PROSITE" id="PS50923"/>
    </source>
</evidence>
<keyword evidence="3 5" id="KW-1015">Disulfide bond</keyword>
<evidence type="ECO:0000256" key="6">
    <source>
        <dbReference type="SAM" id="SignalP"/>
    </source>
</evidence>
<dbReference type="SUPFAM" id="SSF57535">
    <property type="entry name" value="Complement control module/SCR domain"/>
    <property type="match status" value="3"/>
</dbReference>
<dbReference type="AlphaFoldDB" id="A0AA38IP63"/>
<evidence type="ECO:0000313" key="9">
    <source>
        <dbReference type="Proteomes" id="UP001168821"/>
    </source>
</evidence>
<feature type="domain" description="Sushi" evidence="7">
    <location>
        <begin position="167"/>
        <end position="231"/>
    </location>
</feature>
<keyword evidence="2" id="KW-0677">Repeat</keyword>
<keyword evidence="9" id="KW-1185">Reference proteome</keyword>
<evidence type="ECO:0000313" key="8">
    <source>
        <dbReference type="EMBL" id="KAJ3658594.1"/>
    </source>
</evidence>
<reference evidence="8" key="1">
    <citation type="journal article" date="2023" name="G3 (Bethesda)">
        <title>Whole genome assemblies of Zophobas morio and Tenebrio molitor.</title>
        <authorList>
            <person name="Kaur S."/>
            <person name="Stinson S.A."/>
            <person name="diCenzo G.C."/>
        </authorList>
    </citation>
    <scope>NUCLEOTIDE SEQUENCE</scope>
    <source>
        <strain evidence="8">QUZm001</strain>
    </source>
</reference>
<organism evidence="8 9">
    <name type="scientific">Zophobas morio</name>
    <dbReference type="NCBI Taxonomy" id="2755281"/>
    <lineage>
        <taxon>Eukaryota</taxon>
        <taxon>Metazoa</taxon>
        <taxon>Ecdysozoa</taxon>
        <taxon>Arthropoda</taxon>
        <taxon>Hexapoda</taxon>
        <taxon>Insecta</taxon>
        <taxon>Pterygota</taxon>
        <taxon>Neoptera</taxon>
        <taxon>Endopterygota</taxon>
        <taxon>Coleoptera</taxon>
        <taxon>Polyphaga</taxon>
        <taxon>Cucujiformia</taxon>
        <taxon>Tenebrionidae</taxon>
        <taxon>Zophobas</taxon>
    </lineage>
</organism>
<evidence type="ECO:0000256" key="1">
    <source>
        <dbReference type="ARBA" id="ARBA00022659"/>
    </source>
</evidence>
<dbReference type="PROSITE" id="PS50923">
    <property type="entry name" value="SUSHI"/>
    <property type="match status" value="2"/>
</dbReference>
<evidence type="ECO:0000256" key="2">
    <source>
        <dbReference type="ARBA" id="ARBA00022737"/>
    </source>
</evidence>
<feature type="signal peptide" evidence="6">
    <location>
        <begin position="1"/>
        <end position="19"/>
    </location>
</feature>
<dbReference type="EMBL" id="JALNTZ010000003">
    <property type="protein sequence ID" value="KAJ3658594.1"/>
    <property type="molecule type" value="Genomic_DNA"/>
</dbReference>
<keyword evidence="1 5" id="KW-0768">Sushi</keyword>
<dbReference type="InterPro" id="IPR000436">
    <property type="entry name" value="Sushi_SCR_CCP_dom"/>
</dbReference>
<dbReference type="SMART" id="SM00032">
    <property type="entry name" value="CCP"/>
    <property type="match status" value="3"/>
</dbReference>
<keyword evidence="6" id="KW-0732">Signal</keyword>
<dbReference type="Proteomes" id="UP001168821">
    <property type="component" value="Unassembled WGS sequence"/>
</dbReference>
<dbReference type="InterPro" id="IPR050350">
    <property type="entry name" value="Compl-Cell_Adhes-Reg"/>
</dbReference>
<dbReference type="PANTHER" id="PTHR19325">
    <property type="entry name" value="COMPLEMENT COMPONENT-RELATED SUSHI DOMAIN-CONTAINING"/>
    <property type="match status" value="1"/>
</dbReference>
<name>A0AA38IP63_9CUCU</name>
<keyword evidence="4" id="KW-0325">Glycoprotein</keyword>
<evidence type="ECO:0000256" key="5">
    <source>
        <dbReference type="PROSITE-ProRule" id="PRU00302"/>
    </source>
</evidence>
<comment type="caution">
    <text evidence="8">The sequence shown here is derived from an EMBL/GenBank/DDBJ whole genome shotgun (WGS) entry which is preliminary data.</text>
</comment>
<dbReference type="InterPro" id="IPR035976">
    <property type="entry name" value="Sushi/SCR/CCP_sf"/>
</dbReference>
<dbReference type="Gene3D" id="2.10.70.10">
    <property type="entry name" value="Complement Module, domain 1"/>
    <property type="match status" value="3"/>
</dbReference>
<evidence type="ECO:0000256" key="3">
    <source>
        <dbReference type="ARBA" id="ARBA00023157"/>
    </source>
</evidence>
<feature type="disulfide bond" evidence="5">
    <location>
        <begin position="68"/>
        <end position="95"/>
    </location>
</feature>
<evidence type="ECO:0000256" key="4">
    <source>
        <dbReference type="ARBA" id="ARBA00023180"/>
    </source>
</evidence>
<proteinExistence type="predicted"/>
<dbReference type="CDD" id="cd00033">
    <property type="entry name" value="CCP"/>
    <property type="match status" value="3"/>
</dbReference>
<feature type="domain" description="Sushi" evidence="7">
    <location>
        <begin position="40"/>
        <end position="97"/>
    </location>
</feature>
<sequence length="239" mass="26637">MFLTFITTFVVFMKTTTDGATTEFPPWSERTYTTTNSSQTDCPFFGAIENGYVRIIDDAANKVAVIKCNEGYDLDGAPNVYCIDGKWEELPRPQCSKRCYPPPYIKNGSLEIEGEKDEKGLFHKGTLATYSCGDGFNLMPKESKYRVCEKGIWTGAYAICESVQKITNCPAPKDITNGYFVHEKTGEFDGYRVGQRLHYSCKSGYVLVGTPVQQCLEDGTWSPKIPPVCSLAIAGRFLL</sequence>
<accession>A0AA38IP63</accession>
<dbReference type="PANTHER" id="PTHR19325:SF574">
    <property type="entry name" value="SUSHI, VON WILLEBRAND FACTOR TYPE A, EGF AND PENTRAXIN DOMAIN-CONTAINING PROTEIN 1"/>
    <property type="match status" value="1"/>
</dbReference>
<feature type="chain" id="PRO_5041359512" description="Sushi domain-containing protein" evidence="6">
    <location>
        <begin position="20"/>
        <end position="239"/>
    </location>
</feature>
<dbReference type="Pfam" id="PF00084">
    <property type="entry name" value="Sushi"/>
    <property type="match status" value="3"/>
</dbReference>
<protein>
    <recommendedName>
        <fullName evidence="7">Sushi domain-containing protein</fullName>
    </recommendedName>
</protein>